<feature type="transmembrane region" description="Helical" evidence="6">
    <location>
        <begin position="217"/>
        <end position="236"/>
    </location>
</feature>
<feature type="transmembrane region" description="Helical" evidence="6">
    <location>
        <begin position="435"/>
        <end position="453"/>
    </location>
</feature>
<dbReference type="Proteomes" id="UP001305779">
    <property type="component" value="Unassembled WGS sequence"/>
</dbReference>
<name>A0ABR0EXC9_ZASCE</name>
<dbReference type="CDD" id="cd17323">
    <property type="entry name" value="MFS_Tpo1_MDR_like"/>
    <property type="match status" value="1"/>
</dbReference>
<feature type="compositionally biased region" description="Basic and acidic residues" evidence="5">
    <location>
        <begin position="1"/>
        <end position="27"/>
    </location>
</feature>
<evidence type="ECO:0000313" key="9">
    <source>
        <dbReference type="Proteomes" id="UP001305779"/>
    </source>
</evidence>
<protein>
    <recommendedName>
        <fullName evidence="7">Major facilitator superfamily (MFS) profile domain-containing protein</fullName>
    </recommendedName>
</protein>
<feature type="transmembrane region" description="Helical" evidence="6">
    <location>
        <begin position="365"/>
        <end position="384"/>
    </location>
</feature>
<dbReference type="EMBL" id="JAXOVC010000001">
    <property type="protein sequence ID" value="KAK4506304.1"/>
    <property type="molecule type" value="Genomic_DNA"/>
</dbReference>
<dbReference type="InterPro" id="IPR036259">
    <property type="entry name" value="MFS_trans_sf"/>
</dbReference>
<gene>
    <name evidence="8" type="ORF">PRZ48_000034</name>
</gene>
<feature type="transmembrane region" description="Helical" evidence="6">
    <location>
        <begin position="321"/>
        <end position="344"/>
    </location>
</feature>
<sequence>MAGVKEDVDSGDEKSPGVDSPDIEHNGARTKSPSTAKDWDRPDDIENPQNWPLWKRLYHTTIPAAIGFLCPFGSSVYTPGHQEVMQEFGVSRELALLPFVLYLLGLAMGPIIAAPVSETFGRKLVYLSALPLFTAFTIGAGFSSGIASLTVCRLFAGLFSSPGLSIGTGTISDVWPPEKRGAPMSTFVAMVQMGPAFGPLIGGFVSEKRSWRWTQWVMLSGMAIVIAITIPMSETYKATILKKRAKKYGLEGPKQDFGDSFVKYFLRKTITRPIHMLLTEPIVTFFDIYIAFNFGLLNAFFAAFSWVFMTVYEFNLGATGLTYLGQAVGTWVGLALIIYVYKAVWVKMSREAKEKGEKLPPEHRLLIAKIGAPFIPVSLFWFAWTARPSIHWISPVIAEGFFSFGNLLVFTCSSLYLTDCYGAQYGASAWSSNTFLRYLFAFIFPLFTIQMYGNALRKKSNYSSGE</sequence>
<feature type="transmembrane region" description="Helical" evidence="6">
    <location>
        <begin position="57"/>
        <end position="74"/>
    </location>
</feature>
<evidence type="ECO:0000313" key="8">
    <source>
        <dbReference type="EMBL" id="KAK4506304.1"/>
    </source>
</evidence>
<dbReference type="PANTHER" id="PTHR23502">
    <property type="entry name" value="MAJOR FACILITATOR SUPERFAMILY"/>
    <property type="match status" value="1"/>
</dbReference>
<comment type="caution">
    <text evidence="8">The sequence shown here is derived from an EMBL/GenBank/DDBJ whole genome shotgun (WGS) entry which is preliminary data.</text>
</comment>
<keyword evidence="3 6" id="KW-1133">Transmembrane helix</keyword>
<keyword evidence="9" id="KW-1185">Reference proteome</keyword>
<accession>A0ABR0EXC9</accession>
<evidence type="ECO:0000256" key="5">
    <source>
        <dbReference type="SAM" id="MobiDB-lite"/>
    </source>
</evidence>
<keyword evidence="4 6" id="KW-0472">Membrane</keyword>
<feature type="domain" description="Major facilitator superfamily (MFS) profile" evidence="7">
    <location>
        <begin position="59"/>
        <end position="466"/>
    </location>
</feature>
<reference evidence="8 9" key="1">
    <citation type="journal article" date="2023" name="G3 (Bethesda)">
        <title>A chromosome-level genome assembly of Zasmidium syzygii isolated from banana leaves.</title>
        <authorList>
            <person name="van Westerhoven A.C."/>
            <person name="Mehrabi R."/>
            <person name="Talebi R."/>
            <person name="Steentjes M.B.F."/>
            <person name="Corcolon B."/>
            <person name="Chong P.A."/>
            <person name="Kema G.H.J."/>
            <person name="Seidl M.F."/>
        </authorList>
    </citation>
    <scope>NUCLEOTIDE SEQUENCE [LARGE SCALE GENOMIC DNA]</scope>
    <source>
        <strain evidence="8 9">P124</strain>
    </source>
</reference>
<feature type="transmembrane region" description="Helical" evidence="6">
    <location>
        <begin position="94"/>
        <end position="112"/>
    </location>
</feature>
<dbReference type="PROSITE" id="PS50850">
    <property type="entry name" value="MFS"/>
    <property type="match status" value="1"/>
</dbReference>
<dbReference type="InterPro" id="IPR011701">
    <property type="entry name" value="MFS"/>
</dbReference>
<evidence type="ECO:0000259" key="7">
    <source>
        <dbReference type="PROSITE" id="PS50850"/>
    </source>
</evidence>
<feature type="transmembrane region" description="Helical" evidence="6">
    <location>
        <begin position="404"/>
        <end position="423"/>
    </location>
</feature>
<comment type="subcellular location">
    <subcellularLocation>
        <location evidence="1">Membrane</location>
        <topology evidence="1">Multi-pass membrane protein</topology>
    </subcellularLocation>
</comment>
<dbReference type="SUPFAM" id="SSF103473">
    <property type="entry name" value="MFS general substrate transporter"/>
    <property type="match status" value="1"/>
</dbReference>
<dbReference type="Gene3D" id="1.20.1250.20">
    <property type="entry name" value="MFS general substrate transporter like domains"/>
    <property type="match status" value="1"/>
</dbReference>
<evidence type="ECO:0000256" key="1">
    <source>
        <dbReference type="ARBA" id="ARBA00004141"/>
    </source>
</evidence>
<dbReference type="PANTHER" id="PTHR23502:SF38">
    <property type="entry name" value="POLYAMINE TRANSPORTER 4"/>
    <property type="match status" value="1"/>
</dbReference>
<proteinExistence type="predicted"/>
<feature type="transmembrane region" description="Helical" evidence="6">
    <location>
        <begin position="282"/>
        <end position="309"/>
    </location>
</feature>
<evidence type="ECO:0000256" key="3">
    <source>
        <dbReference type="ARBA" id="ARBA00022989"/>
    </source>
</evidence>
<dbReference type="InterPro" id="IPR020846">
    <property type="entry name" value="MFS_dom"/>
</dbReference>
<evidence type="ECO:0000256" key="4">
    <source>
        <dbReference type="ARBA" id="ARBA00023136"/>
    </source>
</evidence>
<organism evidence="8 9">
    <name type="scientific">Zasmidium cellare</name>
    <name type="common">Wine cellar mold</name>
    <name type="synonym">Racodium cellare</name>
    <dbReference type="NCBI Taxonomy" id="395010"/>
    <lineage>
        <taxon>Eukaryota</taxon>
        <taxon>Fungi</taxon>
        <taxon>Dikarya</taxon>
        <taxon>Ascomycota</taxon>
        <taxon>Pezizomycotina</taxon>
        <taxon>Dothideomycetes</taxon>
        <taxon>Dothideomycetidae</taxon>
        <taxon>Mycosphaerellales</taxon>
        <taxon>Mycosphaerellaceae</taxon>
        <taxon>Zasmidium</taxon>
    </lineage>
</organism>
<feature type="region of interest" description="Disordered" evidence="5">
    <location>
        <begin position="1"/>
        <end position="44"/>
    </location>
</feature>
<keyword evidence="2 6" id="KW-0812">Transmembrane</keyword>
<evidence type="ECO:0000256" key="6">
    <source>
        <dbReference type="SAM" id="Phobius"/>
    </source>
</evidence>
<dbReference type="Pfam" id="PF07690">
    <property type="entry name" value="MFS_1"/>
    <property type="match status" value="1"/>
</dbReference>
<evidence type="ECO:0000256" key="2">
    <source>
        <dbReference type="ARBA" id="ARBA00022692"/>
    </source>
</evidence>
<feature type="transmembrane region" description="Helical" evidence="6">
    <location>
        <begin position="124"/>
        <end position="142"/>
    </location>
</feature>